<dbReference type="EMBL" id="KI913114">
    <property type="protein sequence ID" value="ETV88596.1"/>
    <property type="molecule type" value="Genomic_DNA"/>
</dbReference>
<dbReference type="GO" id="GO:0005634">
    <property type="term" value="C:nucleus"/>
    <property type="evidence" value="ECO:0007669"/>
    <property type="project" value="TreeGrafter"/>
</dbReference>
<evidence type="ECO:0000256" key="1">
    <source>
        <dbReference type="ARBA" id="ARBA00016556"/>
    </source>
</evidence>
<organism evidence="4">
    <name type="scientific">Aphanomyces astaci</name>
    <name type="common">Crayfish plague agent</name>
    <dbReference type="NCBI Taxonomy" id="112090"/>
    <lineage>
        <taxon>Eukaryota</taxon>
        <taxon>Sar</taxon>
        <taxon>Stramenopiles</taxon>
        <taxon>Oomycota</taxon>
        <taxon>Saprolegniomycetes</taxon>
        <taxon>Saprolegniales</taxon>
        <taxon>Verrucalvaceae</taxon>
        <taxon>Aphanomyces</taxon>
    </lineage>
</organism>
<protein>
    <recommendedName>
        <fullName evidence="1">COMM domain-containing protein 5</fullName>
    </recommendedName>
</protein>
<accession>W4H9A5</accession>
<dbReference type="InterPro" id="IPR037357">
    <property type="entry name" value="COMMD5"/>
</dbReference>
<dbReference type="RefSeq" id="XP_009820996.1">
    <property type="nucleotide sequence ID" value="XM_009822694.1"/>
</dbReference>
<evidence type="ECO:0000313" key="4">
    <source>
        <dbReference type="EMBL" id="ETV88595.1"/>
    </source>
</evidence>
<dbReference type="GeneID" id="20802142"/>
<dbReference type="AlphaFoldDB" id="W4H9A5"/>
<gene>
    <name evidence="4" type="ORF">H257_00146</name>
</gene>
<dbReference type="RefSeq" id="XP_009820995.1">
    <property type="nucleotide sequence ID" value="XM_009822693.1"/>
</dbReference>
<sequence>MLYSDIVQKILLPKPKQSMSFAVELVHAVNGLAESLAAHPQVDACAVLSVLSHTYHHASGSATDPAIEAVTAASRAVLSCLLSGPSSSNDSVLRQSALPPRVVSSISDTTSILADAAVSRAIPRLNRLDWRVDINVASSALESIYQPSVVLRMQLSNGRQHTVELSLAKFHELRYNTAKILQEMNQLERHPILRLTREGLTTTSST</sequence>
<dbReference type="InterPro" id="IPR017920">
    <property type="entry name" value="COMM"/>
</dbReference>
<evidence type="ECO:0000259" key="3">
    <source>
        <dbReference type="PROSITE" id="PS51269"/>
    </source>
</evidence>
<comment type="similarity">
    <text evidence="2">Belongs to the COMM domain-containing protein 5 family.</text>
</comment>
<dbReference type="PANTHER" id="PTHR15666:SF1">
    <property type="entry name" value="COMM DOMAIN-CONTAINING PROTEIN 5"/>
    <property type="match status" value="1"/>
</dbReference>
<dbReference type="VEuPathDB" id="FungiDB:H257_00146"/>
<proteinExistence type="inferred from homology"/>
<dbReference type="Pfam" id="PF07258">
    <property type="entry name" value="COMM_domain"/>
    <property type="match status" value="1"/>
</dbReference>
<dbReference type="STRING" id="112090.W4H9A5"/>
<reference evidence="4" key="1">
    <citation type="submission" date="2013-12" db="EMBL/GenBank/DDBJ databases">
        <title>The Genome Sequence of Aphanomyces astaci APO3.</title>
        <authorList>
            <consortium name="The Broad Institute Genomics Platform"/>
            <person name="Russ C."/>
            <person name="Tyler B."/>
            <person name="van West P."/>
            <person name="Dieguez-Uribeondo J."/>
            <person name="Young S.K."/>
            <person name="Zeng Q."/>
            <person name="Gargeya S."/>
            <person name="Fitzgerald M."/>
            <person name="Abouelleil A."/>
            <person name="Alvarado L."/>
            <person name="Chapman S.B."/>
            <person name="Gainer-Dewar J."/>
            <person name="Goldberg J."/>
            <person name="Griggs A."/>
            <person name="Gujja S."/>
            <person name="Hansen M."/>
            <person name="Howarth C."/>
            <person name="Imamovic A."/>
            <person name="Ireland A."/>
            <person name="Larimer J."/>
            <person name="McCowan C."/>
            <person name="Murphy C."/>
            <person name="Pearson M."/>
            <person name="Poon T.W."/>
            <person name="Priest M."/>
            <person name="Roberts A."/>
            <person name="Saif S."/>
            <person name="Shea T."/>
            <person name="Sykes S."/>
            <person name="Wortman J."/>
            <person name="Nusbaum C."/>
            <person name="Birren B."/>
        </authorList>
    </citation>
    <scope>NUCLEOTIDE SEQUENCE [LARGE SCALE GENOMIC DNA]</scope>
    <source>
        <strain evidence="4">APO3</strain>
    </source>
</reference>
<dbReference type="EMBL" id="KI913114">
    <property type="protein sequence ID" value="ETV88595.1"/>
    <property type="molecule type" value="Genomic_DNA"/>
</dbReference>
<dbReference type="PROSITE" id="PS51269">
    <property type="entry name" value="COMM"/>
    <property type="match status" value="1"/>
</dbReference>
<dbReference type="PANTHER" id="PTHR15666">
    <property type="entry name" value="COMM DOMAIN CONTAINING PROTEIN 5"/>
    <property type="match status" value="1"/>
</dbReference>
<name>W4H9A5_APHAT</name>
<evidence type="ECO:0000256" key="2">
    <source>
        <dbReference type="ARBA" id="ARBA00093452"/>
    </source>
</evidence>
<feature type="domain" description="COMM" evidence="3">
    <location>
        <begin position="124"/>
        <end position="188"/>
    </location>
</feature>